<feature type="transmembrane region" description="Helical" evidence="1">
    <location>
        <begin position="838"/>
        <end position="860"/>
    </location>
</feature>
<sequence>MGAEKGHPCSWVCALALLMVLGVVKAYQFRNTGTLYATVDPKNEYYYEYDQIINKCYLSNGTVVASNKLDSGLRFTAVAVVPSAEYLLFAAGPGVLGETLASGVGIFRTNSSNFSEYSSLKMNFHDGSSELSPRYERITFFNTKSNSSLRADSYEFMMGGRTNYDNDASKDTFLLYSGVFHCKNTTISIQKFYKFDQGIPTVYNPSTISLDAYSESGLLAILEDPNDSSSAAALLKFRGDTGGNIYYEVDLLSFKRDFSQINWMKRYQNNFQAEAFVNENLYLLLTIDSKIYLQVMNITTGSVATKIHYTIGSSEVMYYPQIGISTRFNKLFVVHKVSQLAPTLTEIGDMRISIFSMTDLSLMTESFTFSKNATPYHMEISQINDKELVLIKGSLDDLTGEDMKFTLGVYPQTRTQDFGTCTTSSEMTLTVATDDTSSFTVVESSLSGLFTDIQISMRLNTSSITYTTAPSLVSTPDCSVVNIVEKEVVQNITTYRSQNYTLVTVSSTTLSSGGDVQYTMITPSSSLVNYTVGNGKVTFNISQEYDLDQKFQFEYYAKHNSSLFTLNNYTVSVSCREECEYCDNSENCTVCNTQNLGFCEHITKSDRILANIFSITMKIIATILIFRSALRLRIDHALWMVIGMIQLLRGMTLMNIKTGLLLRDFLNEYLGGFITQIDINILPKLLFKSTTTADRKYRLFGLESYMFIHYFFTTMIVLIIVMFMLTFALAILECMKESKTRIKLMIAVATYLSFNLWIRGFAHFNMTLILAAFLEIKNTIDNPISVLSICSKILIGVWLIIMIMIYFYMVKIFTKKNRTQTKYPLKILELYEPLRPKALGVILYNMIFIVKRIAIVISAVELDSHSGSTQVYFVLLIFFLSGIFSIFCIRFRSSVTSLIFYITEIVPFIGFLLLLWYENKSSFDPGMGFVQPESIIDKIIISFIFTSMLAILAAVAGEGYLKLYYLKKAKNLKALEAKNANQPIELNRPNNEVNFFMDSQWLSPSLE</sequence>
<evidence type="ECO:0000313" key="3">
    <source>
        <dbReference type="EMBL" id="CAI2364729.1"/>
    </source>
</evidence>
<feature type="chain" id="PRO_5042190081" evidence="2">
    <location>
        <begin position="27"/>
        <end position="1007"/>
    </location>
</feature>
<evidence type="ECO:0000313" key="4">
    <source>
        <dbReference type="Proteomes" id="UP001295684"/>
    </source>
</evidence>
<organism evidence="3 4">
    <name type="scientific">Euplotes crassus</name>
    <dbReference type="NCBI Taxonomy" id="5936"/>
    <lineage>
        <taxon>Eukaryota</taxon>
        <taxon>Sar</taxon>
        <taxon>Alveolata</taxon>
        <taxon>Ciliophora</taxon>
        <taxon>Intramacronucleata</taxon>
        <taxon>Spirotrichea</taxon>
        <taxon>Hypotrichia</taxon>
        <taxon>Euplotida</taxon>
        <taxon>Euplotidae</taxon>
        <taxon>Moneuplotes</taxon>
    </lineage>
</organism>
<keyword evidence="2" id="KW-0732">Signal</keyword>
<feature type="transmembrane region" description="Helical" evidence="1">
    <location>
        <begin position="638"/>
        <end position="656"/>
    </location>
</feature>
<evidence type="ECO:0000256" key="2">
    <source>
        <dbReference type="SAM" id="SignalP"/>
    </source>
</evidence>
<keyword evidence="4" id="KW-1185">Reference proteome</keyword>
<dbReference type="Proteomes" id="UP001295684">
    <property type="component" value="Unassembled WGS sequence"/>
</dbReference>
<dbReference type="AlphaFoldDB" id="A0AAD1UG41"/>
<feature type="transmembrane region" description="Helical" evidence="1">
    <location>
        <begin position="707"/>
        <end position="732"/>
    </location>
</feature>
<gene>
    <name evidence="3" type="ORF">ECRASSUSDP1_LOCUS6075</name>
</gene>
<feature type="transmembrane region" description="Helical" evidence="1">
    <location>
        <begin position="898"/>
        <end position="917"/>
    </location>
</feature>
<feature type="transmembrane region" description="Helical" evidence="1">
    <location>
        <begin position="784"/>
        <end position="808"/>
    </location>
</feature>
<feature type="transmembrane region" description="Helical" evidence="1">
    <location>
        <begin position="872"/>
        <end position="891"/>
    </location>
</feature>
<keyword evidence="1" id="KW-0472">Membrane</keyword>
<reference evidence="3" key="1">
    <citation type="submission" date="2023-07" db="EMBL/GenBank/DDBJ databases">
        <authorList>
            <consortium name="AG Swart"/>
            <person name="Singh M."/>
            <person name="Singh A."/>
            <person name="Seah K."/>
            <person name="Emmerich C."/>
        </authorList>
    </citation>
    <scope>NUCLEOTIDE SEQUENCE</scope>
    <source>
        <strain evidence="3">DP1</strain>
    </source>
</reference>
<feature type="signal peptide" evidence="2">
    <location>
        <begin position="1"/>
        <end position="26"/>
    </location>
</feature>
<comment type="caution">
    <text evidence="3">The sequence shown here is derived from an EMBL/GenBank/DDBJ whole genome shotgun (WGS) entry which is preliminary data.</text>
</comment>
<protein>
    <submittedName>
        <fullName evidence="3">Uncharacterized protein</fullName>
    </submittedName>
</protein>
<feature type="transmembrane region" description="Helical" evidence="1">
    <location>
        <begin position="939"/>
        <end position="961"/>
    </location>
</feature>
<keyword evidence="1" id="KW-0812">Transmembrane</keyword>
<accession>A0AAD1UG41</accession>
<dbReference type="EMBL" id="CAMPGE010005888">
    <property type="protein sequence ID" value="CAI2364729.1"/>
    <property type="molecule type" value="Genomic_DNA"/>
</dbReference>
<proteinExistence type="predicted"/>
<feature type="transmembrane region" description="Helical" evidence="1">
    <location>
        <begin position="608"/>
        <end position="626"/>
    </location>
</feature>
<evidence type="ECO:0000256" key="1">
    <source>
        <dbReference type="SAM" id="Phobius"/>
    </source>
</evidence>
<name>A0AAD1UG41_EUPCR</name>
<keyword evidence="1" id="KW-1133">Transmembrane helix</keyword>
<feature type="transmembrane region" description="Helical" evidence="1">
    <location>
        <begin position="744"/>
        <end position="764"/>
    </location>
</feature>